<dbReference type="InterPro" id="IPR021323">
    <property type="entry name" value="DUF2927"/>
</dbReference>
<organism evidence="1 2">
    <name type="scientific">Actibacterium atlanticum</name>
    <dbReference type="NCBI Taxonomy" id="1461693"/>
    <lineage>
        <taxon>Bacteria</taxon>
        <taxon>Pseudomonadati</taxon>
        <taxon>Pseudomonadota</taxon>
        <taxon>Alphaproteobacteria</taxon>
        <taxon>Rhodobacterales</taxon>
        <taxon>Roseobacteraceae</taxon>
        <taxon>Actibacterium</taxon>
    </lineage>
</organism>
<keyword evidence="2" id="KW-1185">Reference proteome</keyword>
<comment type="caution">
    <text evidence="1">The sequence shown here is derived from an EMBL/GenBank/DDBJ whole genome shotgun (WGS) entry which is preliminary data.</text>
</comment>
<proteinExistence type="predicted"/>
<dbReference type="PATRIC" id="fig|1461693.3.peg.2891"/>
<dbReference type="STRING" id="1461693.ATO10_14329"/>
<accession>A0A058ZJJ4</accession>
<dbReference type="RefSeq" id="WP_238323514.1">
    <property type="nucleotide sequence ID" value="NZ_AQQY01000012.1"/>
</dbReference>
<sequence>MLCLSACVTPTVESSVVPPPRPTVDQPQPSEQSRAVAQYYARVQNDLVARGLLRTDNGEADVPFSQRQLVEDFEQIALYDEYQLSNGTLIARKSPSRLRRWDGPVRVSVTYGETVPSEQRRTDQASFNRYLRRLSRATGNPVTSASPKNANFHVFMVNEDERRALGPALENLVPGISPTLIRTVTTMPRSTFCTVYAFSVDSASNYYTAIAVIRAEQPDILRLACIHEELAQGMGLANDSPSARPSIFNDDEEFALLTRHDELLLEMLYDPRLRAGMKADEARPILRQIAAEMLGGGV</sequence>
<reference evidence="1 2" key="1">
    <citation type="submission" date="2013-04" db="EMBL/GenBank/DDBJ databases">
        <title>Shimia sp. 22II-S11-Z10 Genome Sequencing.</title>
        <authorList>
            <person name="Lai Q."/>
            <person name="Li G."/>
            <person name="Shao Z."/>
        </authorList>
    </citation>
    <scope>NUCLEOTIDE SEQUENCE [LARGE SCALE GENOMIC DNA]</scope>
    <source>
        <strain evidence="2">22II-S11-Z10</strain>
    </source>
</reference>
<evidence type="ECO:0000313" key="1">
    <source>
        <dbReference type="EMBL" id="KCV80986.1"/>
    </source>
</evidence>
<gene>
    <name evidence="1" type="ORF">ATO10_14329</name>
</gene>
<evidence type="ECO:0000313" key="2">
    <source>
        <dbReference type="Proteomes" id="UP000024836"/>
    </source>
</evidence>
<protein>
    <submittedName>
        <fullName evidence="1">Uncharacterized protein</fullName>
    </submittedName>
</protein>
<dbReference type="Proteomes" id="UP000024836">
    <property type="component" value="Unassembled WGS sequence"/>
</dbReference>
<dbReference type="EMBL" id="AQQY01000012">
    <property type="protein sequence ID" value="KCV80986.1"/>
    <property type="molecule type" value="Genomic_DNA"/>
</dbReference>
<dbReference type="Pfam" id="PF11150">
    <property type="entry name" value="DUF2927"/>
    <property type="match status" value="1"/>
</dbReference>
<name>A0A058ZJJ4_9RHOB</name>
<dbReference type="AlphaFoldDB" id="A0A058ZJJ4"/>
<dbReference type="eggNOG" id="ENOG502Z86E">
    <property type="taxonomic scope" value="Bacteria"/>
</dbReference>